<sequence>MSSSGGLRAKKRAATQTAIENAAIALVLEHGYEQVTVEIICDASMVSQRTFFNYFGSKEGVILGASAPKLSDTELARFIAAPTPDVLGDLVSIMALALSEHELDRTLMRGRLDVISRTPELFARQMARMTEHEERLTHLVLQRFRAQGRDAAASDVHDEARMVVVLAGAVMRYSMQRRLNGHSAMSAEDEFTHSIDLIHRIASPPTER</sequence>
<evidence type="ECO:0000256" key="4">
    <source>
        <dbReference type="PROSITE-ProRule" id="PRU00335"/>
    </source>
</evidence>
<keyword evidence="7" id="KW-1185">Reference proteome</keyword>
<keyword evidence="3" id="KW-0804">Transcription</keyword>
<dbReference type="InterPro" id="IPR023772">
    <property type="entry name" value="DNA-bd_HTH_TetR-type_CS"/>
</dbReference>
<name>A0A7Z0EBQ9_9MICO</name>
<dbReference type="GO" id="GO:0003700">
    <property type="term" value="F:DNA-binding transcription factor activity"/>
    <property type="evidence" value="ECO:0007669"/>
    <property type="project" value="TreeGrafter"/>
</dbReference>
<dbReference type="AlphaFoldDB" id="A0A7Z0EBQ9"/>
<gene>
    <name evidence="6" type="ORF">HNR05_000475</name>
</gene>
<reference evidence="6 7" key="1">
    <citation type="submission" date="2020-07" db="EMBL/GenBank/DDBJ databases">
        <title>Sequencing the genomes of 1000 actinobacteria strains.</title>
        <authorList>
            <person name="Klenk H.-P."/>
        </authorList>
    </citation>
    <scope>NUCLEOTIDE SEQUENCE [LARGE SCALE GENOMIC DNA]</scope>
    <source>
        <strain evidence="6 7">LI1</strain>
    </source>
</reference>
<dbReference type="EMBL" id="JACCFM010000001">
    <property type="protein sequence ID" value="NYJ18684.1"/>
    <property type="molecule type" value="Genomic_DNA"/>
</dbReference>
<dbReference type="Proteomes" id="UP000537260">
    <property type="component" value="Unassembled WGS sequence"/>
</dbReference>
<evidence type="ECO:0000313" key="6">
    <source>
        <dbReference type="EMBL" id="NYJ18684.1"/>
    </source>
</evidence>
<evidence type="ECO:0000256" key="2">
    <source>
        <dbReference type="ARBA" id="ARBA00023125"/>
    </source>
</evidence>
<dbReference type="PROSITE" id="PS01081">
    <property type="entry name" value="HTH_TETR_1"/>
    <property type="match status" value="1"/>
</dbReference>
<keyword evidence="1" id="KW-0805">Transcription regulation</keyword>
<protein>
    <submittedName>
        <fullName evidence="6">AcrR family transcriptional regulator</fullName>
    </submittedName>
</protein>
<proteinExistence type="predicted"/>
<evidence type="ECO:0000256" key="1">
    <source>
        <dbReference type="ARBA" id="ARBA00023015"/>
    </source>
</evidence>
<comment type="caution">
    <text evidence="6">The sequence shown here is derived from an EMBL/GenBank/DDBJ whole genome shotgun (WGS) entry which is preliminary data.</text>
</comment>
<dbReference type="InterPro" id="IPR001647">
    <property type="entry name" value="HTH_TetR"/>
</dbReference>
<accession>A0A7Z0EBQ9</accession>
<dbReference type="PANTHER" id="PTHR30055:SF238">
    <property type="entry name" value="MYCOFACTOCIN BIOSYNTHESIS TRANSCRIPTIONAL REGULATOR MFTR-RELATED"/>
    <property type="match status" value="1"/>
</dbReference>
<evidence type="ECO:0000259" key="5">
    <source>
        <dbReference type="PROSITE" id="PS50977"/>
    </source>
</evidence>
<feature type="DNA-binding region" description="H-T-H motif" evidence="4">
    <location>
        <begin position="36"/>
        <end position="55"/>
    </location>
</feature>
<dbReference type="InterPro" id="IPR009057">
    <property type="entry name" value="Homeodomain-like_sf"/>
</dbReference>
<feature type="domain" description="HTH tetR-type" evidence="5">
    <location>
        <begin position="13"/>
        <end position="73"/>
    </location>
</feature>
<dbReference type="PROSITE" id="PS50977">
    <property type="entry name" value="HTH_TETR_2"/>
    <property type="match status" value="1"/>
</dbReference>
<evidence type="ECO:0000313" key="7">
    <source>
        <dbReference type="Proteomes" id="UP000537260"/>
    </source>
</evidence>
<organism evidence="6 7">
    <name type="scientific">Glaciibacter psychrotolerans</name>
    <dbReference type="NCBI Taxonomy" id="670054"/>
    <lineage>
        <taxon>Bacteria</taxon>
        <taxon>Bacillati</taxon>
        <taxon>Actinomycetota</taxon>
        <taxon>Actinomycetes</taxon>
        <taxon>Micrococcales</taxon>
        <taxon>Microbacteriaceae</taxon>
        <taxon>Glaciibacter</taxon>
    </lineage>
</organism>
<keyword evidence="2 4" id="KW-0238">DNA-binding</keyword>
<dbReference type="SUPFAM" id="SSF46689">
    <property type="entry name" value="Homeodomain-like"/>
    <property type="match status" value="1"/>
</dbReference>
<dbReference type="InterPro" id="IPR050109">
    <property type="entry name" value="HTH-type_TetR-like_transc_reg"/>
</dbReference>
<evidence type="ECO:0000256" key="3">
    <source>
        <dbReference type="ARBA" id="ARBA00023163"/>
    </source>
</evidence>
<dbReference type="RefSeq" id="WP_179577558.1">
    <property type="nucleotide sequence ID" value="NZ_JACCFM010000001.1"/>
</dbReference>
<dbReference type="Pfam" id="PF00440">
    <property type="entry name" value="TetR_N"/>
    <property type="match status" value="1"/>
</dbReference>
<dbReference type="GO" id="GO:0000976">
    <property type="term" value="F:transcription cis-regulatory region binding"/>
    <property type="evidence" value="ECO:0007669"/>
    <property type="project" value="TreeGrafter"/>
</dbReference>
<dbReference type="Gene3D" id="1.10.357.10">
    <property type="entry name" value="Tetracycline Repressor, domain 2"/>
    <property type="match status" value="1"/>
</dbReference>
<dbReference type="PANTHER" id="PTHR30055">
    <property type="entry name" value="HTH-TYPE TRANSCRIPTIONAL REGULATOR RUTR"/>
    <property type="match status" value="1"/>
</dbReference>